<dbReference type="Proteomes" id="UP000541610">
    <property type="component" value="Unassembled WGS sequence"/>
</dbReference>
<feature type="compositionally biased region" description="Basic residues" evidence="1">
    <location>
        <begin position="46"/>
        <end position="55"/>
    </location>
</feature>
<accession>A0A7J6NA85</accession>
<comment type="caution">
    <text evidence="2">The sequence shown here is derived from an EMBL/GenBank/DDBJ whole genome shotgun (WGS) entry which is preliminary data.</text>
</comment>
<evidence type="ECO:0000313" key="2">
    <source>
        <dbReference type="EMBL" id="KAF4680809.1"/>
    </source>
</evidence>
<gene>
    <name evidence="2" type="ORF">FOZ60_012968</name>
</gene>
<protein>
    <submittedName>
        <fullName evidence="2">Uncharacterized protein</fullName>
    </submittedName>
</protein>
<feature type="compositionally biased region" description="Basic and acidic residues" evidence="1">
    <location>
        <begin position="210"/>
        <end position="219"/>
    </location>
</feature>
<feature type="region of interest" description="Disordered" evidence="1">
    <location>
        <begin position="1"/>
        <end position="25"/>
    </location>
</feature>
<evidence type="ECO:0000313" key="3">
    <source>
        <dbReference type="Proteomes" id="UP000541610"/>
    </source>
</evidence>
<organism evidence="2 3">
    <name type="scientific">Perkinsus olseni</name>
    <name type="common">Perkinsus atlanticus</name>
    <dbReference type="NCBI Taxonomy" id="32597"/>
    <lineage>
        <taxon>Eukaryota</taxon>
        <taxon>Sar</taxon>
        <taxon>Alveolata</taxon>
        <taxon>Perkinsozoa</taxon>
        <taxon>Perkinsea</taxon>
        <taxon>Perkinsida</taxon>
        <taxon>Perkinsidae</taxon>
        <taxon>Perkinsus</taxon>
    </lineage>
</organism>
<evidence type="ECO:0000256" key="1">
    <source>
        <dbReference type="SAM" id="MobiDB-lite"/>
    </source>
</evidence>
<dbReference type="OrthoDB" id="448910at2759"/>
<feature type="compositionally biased region" description="Basic and acidic residues" evidence="1">
    <location>
        <begin position="10"/>
        <end position="20"/>
    </location>
</feature>
<dbReference type="EMBL" id="JABANP010000571">
    <property type="protein sequence ID" value="KAF4680809.1"/>
    <property type="molecule type" value="Genomic_DNA"/>
</dbReference>
<feature type="region of interest" description="Disordered" evidence="1">
    <location>
        <begin position="37"/>
        <end position="62"/>
    </location>
</feature>
<feature type="region of interest" description="Disordered" evidence="1">
    <location>
        <begin position="197"/>
        <end position="235"/>
    </location>
</feature>
<reference evidence="2 3" key="1">
    <citation type="submission" date="2020-04" db="EMBL/GenBank/DDBJ databases">
        <title>Perkinsus olseni comparative genomics.</title>
        <authorList>
            <person name="Bogema D.R."/>
        </authorList>
    </citation>
    <scope>NUCLEOTIDE SEQUENCE [LARGE SCALE GENOMIC DNA]</scope>
    <source>
        <strain evidence="2">00978-12</strain>
    </source>
</reference>
<sequence length="458" mass="50880">MSISQFTDDAYNKFPRDDTSHPGTLIGNWYEETRIREATGEGRTLPQRHLKRRGLFHGDGPKVWPTPVKKDNTFERVHGKRLSDAEFDPCSSDIGNHKCPITGRDLSASDECLGSKLRGEADEASMRLIAEEHVNSADWRDEATKQVRYFDTESGANYSGTQLERSVLNDEVAPAAAPPAVGPTVDWSTDVHYSGSMPITKHTTTPSYRGQEKSVRDGTTDAANRASFGRSNRFTRPNHEELRHGQVWRDEIGGRPEEGQEVSKAVDTLLEFQKVDPSAIAVPSLVELKRKLRDCLVARDGTTALVLLRTSLRAVAQQQKRSLVTIDEVLQCLPDEARELEGLRHFLKLLCRTRPNLLSIEDLIDRLRVRLPSGQLESFYEALSARGLISYESGLVDGAKLGEHASDETVREALASAGLNSDGMICWKVVEDLVRDICGCGDISQLSRWREGLGSKGE</sequence>
<proteinExistence type="predicted"/>
<name>A0A7J6NA85_PEROL</name>
<dbReference type="AlphaFoldDB" id="A0A7J6NA85"/>